<evidence type="ECO:0000256" key="3">
    <source>
        <dbReference type="ARBA" id="ARBA00023163"/>
    </source>
</evidence>
<name>A0A2I0UVR4_9BACI</name>
<protein>
    <submittedName>
        <fullName evidence="5">AraC family transcriptional regulator</fullName>
    </submittedName>
</protein>
<feature type="domain" description="HTH araC/xylS-type" evidence="4">
    <location>
        <begin position="170"/>
        <end position="268"/>
    </location>
</feature>
<dbReference type="PANTHER" id="PTHR43280:SF2">
    <property type="entry name" value="HTH-TYPE TRANSCRIPTIONAL REGULATOR EXSA"/>
    <property type="match status" value="1"/>
</dbReference>
<reference evidence="5 6" key="1">
    <citation type="submission" date="2017-10" db="EMBL/GenBank/DDBJ databases">
        <title>Draft genome of Lysinibacillus fusiformis strain Juneja, a laboratory-derived pathogen of Drosophila melanogaster.</title>
        <authorList>
            <person name="Smith B.R."/>
            <person name="Unckless R.L."/>
        </authorList>
    </citation>
    <scope>NUCLEOTIDE SEQUENCE [LARGE SCALE GENOMIC DNA]</scope>
    <source>
        <strain evidence="5 6">Juneja</strain>
    </source>
</reference>
<dbReference type="PRINTS" id="PR00032">
    <property type="entry name" value="HTHARAC"/>
</dbReference>
<evidence type="ECO:0000256" key="2">
    <source>
        <dbReference type="ARBA" id="ARBA00023125"/>
    </source>
</evidence>
<dbReference type="PANTHER" id="PTHR43280">
    <property type="entry name" value="ARAC-FAMILY TRANSCRIPTIONAL REGULATOR"/>
    <property type="match status" value="1"/>
</dbReference>
<dbReference type="GO" id="GO:0003700">
    <property type="term" value="F:DNA-binding transcription factor activity"/>
    <property type="evidence" value="ECO:0007669"/>
    <property type="project" value="InterPro"/>
</dbReference>
<keyword evidence="3" id="KW-0804">Transcription</keyword>
<dbReference type="EMBL" id="PDFK01000009">
    <property type="protein sequence ID" value="PKU50108.1"/>
    <property type="molecule type" value="Genomic_DNA"/>
</dbReference>
<sequence>MDIQEIIEFYTTAPLTFLDVITEKISSETVVTNYKTMTNAAGLIFPINGVADVKIEGKNYRLEKGQIIHAGPNLSIQRTITSDTKFEYAVIHFQLSDGENSKFPLYNRHFALQVGEQLKLMNLLQQLIQNYVMGSHLSFLQSKALFFNILEEIILVIKMRDYQYKKENITLITEYMQENYTKNMTVMDIANHFKMERRKLSYLFEKKMGVSPNVYLTVLRIQKSKVLLRTSHLSVKDIAEKVGYTDYFYFSRVFKKITGLSPSQFRKHIN</sequence>
<evidence type="ECO:0000259" key="4">
    <source>
        <dbReference type="PROSITE" id="PS01124"/>
    </source>
</evidence>
<dbReference type="PROSITE" id="PS00041">
    <property type="entry name" value="HTH_ARAC_FAMILY_1"/>
    <property type="match status" value="1"/>
</dbReference>
<gene>
    <name evidence="5" type="ORF">CRI88_19945</name>
</gene>
<proteinExistence type="predicted"/>
<dbReference type="InterPro" id="IPR020449">
    <property type="entry name" value="Tscrpt_reg_AraC-type_HTH"/>
</dbReference>
<dbReference type="Pfam" id="PF12833">
    <property type="entry name" value="HTH_18"/>
    <property type="match status" value="1"/>
</dbReference>
<dbReference type="Proteomes" id="UP000234956">
    <property type="component" value="Unassembled WGS sequence"/>
</dbReference>
<dbReference type="SUPFAM" id="SSF46689">
    <property type="entry name" value="Homeodomain-like"/>
    <property type="match status" value="2"/>
</dbReference>
<dbReference type="GO" id="GO:0043565">
    <property type="term" value="F:sequence-specific DNA binding"/>
    <property type="evidence" value="ECO:0007669"/>
    <property type="project" value="InterPro"/>
</dbReference>
<dbReference type="InterPro" id="IPR018060">
    <property type="entry name" value="HTH_AraC"/>
</dbReference>
<keyword evidence="2" id="KW-0238">DNA-binding</keyword>
<dbReference type="InterPro" id="IPR009057">
    <property type="entry name" value="Homeodomain-like_sf"/>
</dbReference>
<dbReference type="SMART" id="SM00342">
    <property type="entry name" value="HTH_ARAC"/>
    <property type="match status" value="1"/>
</dbReference>
<dbReference type="RefSeq" id="WP_036117951.1">
    <property type="nucleotide sequence ID" value="NZ_JAZBNI010000004.1"/>
</dbReference>
<comment type="caution">
    <text evidence="5">The sequence shown here is derived from an EMBL/GenBank/DDBJ whole genome shotgun (WGS) entry which is preliminary data.</text>
</comment>
<dbReference type="AlphaFoldDB" id="A0A2I0UVR4"/>
<dbReference type="SUPFAM" id="SSF51215">
    <property type="entry name" value="Regulatory protein AraC"/>
    <property type="match status" value="1"/>
</dbReference>
<dbReference type="InterPro" id="IPR018062">
    <property type="entry name" value="HTH_AraC-typ_CS"/>
</dbReference>
<evidence type="ECO:0000313" key="6">
    <source>
        <dbReference type="Proteomes" id="UP000234956"/>
    </source>
</evidence>
<keyword evidence="1" id="KW-0805">Transcription regulation</keyword>
<evidence type="ECO:0000256" key="1">
    <source>
        <dbReference type="ARBA" id="ARBA00023015"/>
    </source>
</evidence>
<evidence type="ECO:0000313" key="5">
    <source>
        <dbReference type="EMBL" id="PKU50108.1"/>
    </source>
</evidence>
<organism evidence="5 6">
    <name type="scientific">Lysinibacillus fusiformis</name>
    <dbReference type="NCBI Taxonomy" id="28031"/>
    <lineage>
        <taxon>Bacteria</taxon>
        <taxon>Bacillati</taxon>
        <taxon>Bacillota</taxon>
        <taxon>Bacilli</taxon>
        <taxon>Bacillales</taxon>
        <taxon>Bacillaceae</taxon>
        <taxon>Lysinibacillus</taxon>
    </lineage>
</organism>
<dbReference type="Gene3D" id="1.10.10.60">
    <property type="entry name" value="Homeodomain-like"/>
    <property type="match status" value="2"/>
</dbReference>
<dbReference type="PROSITE" id="PS01124">
    <property type="entry name" value="HTH_ARAC_FAMILY_2"/>
    <property type="match status" value="1"/>
</dbReference>
<accession>A0A2I0UVR4</accession>
<dbReference type="InterPro" id="IPR037923">
    <property type="entry name" value="HTH-like"/>
</dbReference>